<accession>A0A241PY24</accession>
<geneLocation type="plasmid" evidence="4">
    <name>unnamed1</name>
</geneLocation>
<dbReference type="AlphaFoldDB" id="A0A241PY24"/>
<dbReference type="GO" id="GO:0009289">
    <property type="term" value="C:pilus"/>
    <property type="evidence" value="ECO:0007669"/>
    <property type="project" value="InterPro"/>
</dbReference>
<protein>
    <recommendedName>
        <fullName evidence="6">Fimbrial protein</fullName>
    </recommendedName>
</protein>
<keyword evidence="4" id="KW-0614">Plasmid</keyword>
<organism evidence="4 5">
    <name type="scientific">Salmonella enterica subsp. enterica serovar Macclesfield str. S-1643</name>
    <dbReference type="NCBI Taxonomy" id="1242107"/>
    <lineage>
        <taxon>Bacteria</taxon>
        <taxon>Pseudomonadati</taxon>
        <taxon>Pseudomonadota</taxon>
        <taxon>Gammaproteobacteria</taxon>
        <taxon>Enterobacterales</taxon>
        <taxon>Enterobacteriaceae</taxon>
        <taxon>Salmonella</taxon>
    </lineage>
</organism>
<keyword evidence="1 3" id="KW-0732">Signal</keyword>
<feature type="chain" id="PRO_5013009343" description="Fimbrial protein" evidence="3">
    <location>
        <begin position="23"/>
        <end position="274"/>
    </location>
</feature>
<reference evidence="4 5" key="1">
    <citation type="submission" date="2017-06" db="EMBL/GenBank/DDBJ databases">
        <title>Salmonella reference genomes for public health.</title>
        <authorList>
            <person name="Robertson J."/>
            <person name="Yoshida C."/>
            <person name="Gurnik S."/>
            <person name="Nash J."/>
        </authorList>
    </citation>
    <scope>NUCLEOTIDE SEQUENCE [LARGE SCALE GENOMIC DNA]</scope>
    <source>
        <strain evidence="4 5">S-1643</strain>
        <plasmid evidence="5">Plasmid unnamed1</plasmid>
    </source>
</reference>
<evidence type="ECO:0000313" key="5">
    <source>
        <dbReference type="Proteomes" id="UP000197157"/>
    </source>
</evidence>
<dbReference type="RefSeq" id="WP_088731659.1">
    <property type="nucleotide sequence ID" value="NZ_CP022118.1"/>
</dbReference>
<dbReference type="GO" id="GO:0007155">
    <property type="term" value="P:cell adhesion"/>
    <property type="evidence" value="ECO:0007669"/>
    <property type="project" value="InterPro"/>
</dbReference>
<dbReference type="EMBL" id="CP022118">
    <property type="protein sequence ID" value="ASG19262.1"/>
    <property type="molecule type" value="Genomic_DNA"/>
</dbReference>
<evidence type="ECO:0000256" key="3">
    <source>
        <dbReference type="SAM" id="SignalP"/>
    </source>
</evidence>
<evidence type="ECO:0008006" key="6">
    <source>
        <dbReference type="Google" id="ProtNLM"/>
    </source>
</evidence>
<evidence type="ECO:0000256" key="1">
    <source>
        <dbReference type="ARBA" id="ARBA00022729"/>
    </source>
</evidence>
<dbReference type="InterPro" id="IPR003467">
    <property type="entry name" value="Fimbrial_K88_FaeH"/>
</dbReference>
<dbReference type="Pfam" id="PF02432">
    <property type="entry name" value="Fimbrial_K88"/>
    <property type="match status" value="1"/>
</dbReference>
<proteinExistence type="inferred from homology"/>
<comment type="similarity">
    <text evidence="2">Belongs to the fimbrial K88 protein family.</text>
</comment>
<feature type="signal peptide" evidence="3">
    <location>
        <begin position="1"/>
        <end position="22"/>
    </location>
</feature>
<sequence length="274" mass="29175">MKKTLMALAVAASALMSGQVMADVSWQQPGNLDQTVNFGGTITKPEYQNQWVWGVGAGFDSFQSSFTDLSEDKTELTFAAKENMPVLVGKVTEAFPLDFQAGYGAAPQIQFNGFDGNKIEMVSNDRSSVSLQIPVKGKDSLQSGVFTLTGTAQTLVMHHAKGNDMAFFGSVYSKQPSQIFYGGAPENAVSYSGLVSFGGLGSDDLLALVTKKYPDVTKKGGNTPMEGTIDRISGGAASYAFGIKAGVSQKVKFNEAVTENTEWVAPLHITVSYS</sequence>
<evidence type="ECO:0000256" key="2">
    <source>
        <dbReference type="ARBA" id="ARBA00049989"/>
    </source>
</evidence>
<dbReference type="Proteomes" id="UP000197157">
    <property type="component" value="Plasmid unnamed1"/>
</dbReference>
<evidence type="ECO:0000313" key="4">
    <source>
        <dbReference type="EMBL" id="ASG19262.1"/>
    </source>
</evidence>
<gene>
    <name evidence="4" type="ORF">LFZ25_26270</name>
</gene>
<name>A0A241PY24_SALET</name>